<dbReference type="InterPro" id="IPR003646">
    <property type="entry name" value="SH3-like_bac-type"/>
</dbReference>
<proteinExistence type="predicted"/>
<dbReference type="AlphaFoldDB" id="A0A4S4BEQ8"/>
<dbReference type="GO" id="GO:0004040">
    <property type="term" value="F:amidase activity"/>
    <property type="evidence" value="ECO:0007669"/>
    <property type="project" value="InterPro"/>
</dbReference>
<dbReference type="OrthoDB" id="9816557at2"/>
<organism evidence="2 3">
    <name type="scientific">Cohnella fermenti</name>
    <dbReference type="NCBI Taxonomy" id="2565925"/>
    <lineage>
        <taxon>Bacteria</taxon>
        <taxon>Bacillati</taxon>
        <taxon>Bacillota</taxon>
        <taxon>Bacilli</taxon>
        <taxon>Bacillales</taxon>
        <taxon>Paenibacillaceae</taxon>
        <taxon>Cohnella</taxon>
    </lineage>
</organism>
<gene>
    <name evidence="2" type="ORF">E6C55_32230</name>
</gene>
<comment type="caution">
    <text evidence="2">The sequence shown here is derived from an EMBL/GenBank/DDBJ whole genome shotgun (WGS) entry which is preliminary data.</text>
</comment>
<dbReference type="SMART" id="SM00287">
    <property type="entry name" value="SH3b"/>
    <property type="match status" value="1"/>
</dbReference>
<feature type="domain" description="SH3b" evidence="1">
    <location>
        <begin position="77"/>
        <end position="138"/>
    </location>
</feature>
<name>A0A4S4BEQ8_9BACL</name>
<dbReference type="EMBL" id="SSOB01000073">
    <property type="protein sequence ID" value="THF72714.1"/>
    <property type="molecule type" value="Genomic_DNA"/>
</dbReference>
<dbReference type="Pfam" id="PF01832">
    <property type="entry name" value="Glucosaminidase"/>
    <property type="match status" value="1"/>
</dbReference>
<evidence type="ECO:0000259" key="1">
    <source>
        <dbReference type="SMART" id="SM00287"/>
    </source>
</evidence>
<evidence type="ECO:0000313" key="2">
    <source>
        <dbReference type="EMBL" id="THF72714.1"/>
    </source>
</evidence>
<keyword evidence="3" id="KW-1185">Reference proteome</keyword>
<dbReference type="InterPro" id="IPR002901">
    <property type="entry name" value="MGlyc_endo_b_GlcNAc-like_dom"/>
</dbReference>
<dbReference type="Pfam" id="PF08239">
    <property type="entry name" value="SH3_3"/>
    <property type="match status" value="1"/>
</dbReference>
<evidence type="ECO:0000313" key="3">
    <source>
        <dbReference type="Proteomes" id="UP000310636"/>
    </source>
</evidence>
<reference evidence="2 3" key="1">
    <citation type="submission" date="2019-04" db="EMBL/GenBank/DDBJ databases">
        <title>Cohnella sp. nov. isolated from preserved vegetables.</title>
        <authorList>
            <person name="Lin S.-Y."/>
            <person name="Hung M.-H."/>
            <person name="Young C.-C."/>
        </authorList>
    </citation>
    <scope>NUCLEOTIDE SEQUENCE [LARGE SCALE GENOMIC DNA]</scope>
    <source>
        <strain evidence="2 3">CC-MHH1044</strain>
    </source>
</reference>
<dbReference type="Gene3D" id="1.10.530.10">
    <property type="match status" value="1"/>
</dbReference>
<protein>
    <recommendedName>
        <fullName evidence="1">SH3b domain-containing protein</fullName>
    </recommendedName>
</protein>
<accession>A0A4S4BEQ8</accession>
<dbReference type="Proteomes" id="UP000310636">
    <property type="component" value="Unassembled WGS sequence"/>
</dbReference>
<dbReference type="Gene3D" id="2.30.30.40">
    <property type="entry name" value="SH3 Domains"/>
    <property type="match status" value="1"/>
</dbReference>
<sequence length="302" mass="32301">MTRSAAASLYNQFNLPPKLIPRSDCMRVSLQELSRNGLYIGALFTLVLFLFLLDSPSAAAASATPASSTVEKSSQSTVSTYVTTASYLNVRAAPNARSKILDVVKKGTKLAVVGKANNDWLQLEGKGYVHSAYAIPKDGKEAARTLSYSSASAGAGAANRPAANPASDAQGDSGLTAEDIRDMFEGTGFENEGLEYAVLQVEDDYGINAYFTIAVMRLESGNGNSKLAKTKNNLFGLNSSSGYVKFATKEASILRFGELISRNYIGKGYTTVDKIGKKYCPANPKWSSKVKALMKADYRSTA</sequence>